<protein>
    <recommendedName>
        <fullName evidence="5 6">Phosphoglycolate phosphatase</fullName>
        <shortName evidence="6">PGP</shortName>
        <shortName evidence="6">PGPase</shortName>
        <ecNumber evidence="5 6">3.1.3.18</ecNumber>
    </recommendedName>
</protein>
<dbReference type="Gene3D" id="3.40.50.1000">
    <property type="entry name" value="HAD superfamily/HAD-like"/>
    <property type="match status" value="1"/>
</dbReference>
<evidence type="ECO:0000256" key="1">
    <source>
        <dbReference type="ARBA" id="ARBA00000830"/>
    </source>
</evidence>
<dbReference type="UniPathway" id="UPA00865">
    <property type="reaction ID" value="UER00834"/>
</dbReference>
<evidence type="ECO:0000313" key="8">
    <source>
        <dbReference type="Proteomes" id="UP000199150"/>
    </source>
</evidence>
<dbReference type="SFLD" id="SFLDG01129">
    <property type="entry name" value="C1.5:_HAD__Beta-PGM__Phosphata"/>
    <property type="match status" value="1"/>
</dbReference>
<dbReference type="PANTHER" id="PTHR43434:SF1">
    <property type="entry name" value="PHOSPHOGLYCOLATE PHOSPHATASE"/>
    <property type="match status" value="1"/>
</dbReference>
<sequence>MNLDGYILAFDLDGTLVDSAPDIINALNVVLQEQGVKPYHLDEARPLIGRGAMELLRRGFALAGAPLAAEQEKPLLNRLLEHYEQHINDHSVIYDGLVEALDTLETAGARFAVCTNKPNYLAVKLIETIGLSHRFGSIKGADVVPNKKPAAGHLRACIDEMRGDMARAIMIGDSETDFLTAKAADVPSILFTHGYSERPLTELNADALLDHYRDLPAAVQACLKSRA</sequence>
<feature type="binding site" evidence="6">
    <location>
        <position position="11"/>
    </location>
    <ligand>
        <name>Mg(2+)</name>
        <dbReference type="ChEBI" id="CHEBI:18420"/>
    </ligand>
</feature>
<dbReference type="EMBL" id="FMTS01000001">
    <property type="protein sequence ID" value="SCW39548.1"/>
    <property type="molecule type" value="Genomic_DNA"/>
</dbReference>
<dbReference type="OrthoDB" id="9793014at2"/>
<evidence type="ECO:0000256" key="6">
    <source>
        <dbReference type="HAMAP-Rule" id="MF_00495"/>
    </source>
</evidence>
<comment type="pathway">
    <text evidence="3 6">Organic acid metabolism; glycolate biosynthesis; glycolate from 2-phosphoglycolate: step 1/1.</text>
</comment>
<proteinExistence type="inferred from homology"/>
<dbReference type="STRING" id="260084.SAMN02927928_0917"/>
<gene>
    <name evidence="7" type="ORF">SAMN02927928_0917</name>
</gene>
<dbReference type="GO" id="GO:0006281">
    <property type="term" value="P:DNA repair"/>
    <property type="evidence" value="ECO:0007669"/>
    <property type="project" value="TreeGrafter"/>
</dbReference>
<feature type="binding site" evidence="6">
    <location>
        <position position="13"/>
    </location>
    <ligand>
        <name>Mg(2+)</name>
        <dbReference type="ChEBI" id="CHEBI:18420"/>
    </ligand>
</feature>
<dbReference type="NCBIfam" id="TIGR01449">
    <property type="entry name" value="PGP_bact"/>
    <property type="match status" value="1"/>
</dbReference>
<dbReference type="GO" id="GO:0046295">
    <property type="term" value="P:glycolate biosynthetic process"/>
    <property type="evidence" value="ECO:0007669"/>
    <property type="project" value="UniProtKB-UniRule"/>
</dbReference>
<evidence type="ECO:0000256" key="3">
    <source>
        <dbReference type="ARBA" id="ARBA00004818"/>
    </source>
</evidence>
<comment type="cofactor">
    <cofactor evidence="2 6">
        <name>Mg(2+)</name>
        <dbReference type="ChEBI" id="CHEBI:18420"/>
    </cofactor>
</comment>
<dbReference type="GO" id="GO:0008967">
    <property type="term" value="F:phosphoglycolate phosphatase activity"/>
    <property type="evidence" value="ECO:0007669"/>
    <property type="project" value="UniProtKB-UniRule"/>
</dbReference>
<comment type="similarity">
    <text evidence="4 6">Belongs to the HAD-like hydrolase superfamily. CbbY/CbbZ/Gph/YieH family.</text>
</comment>
<dbReference type="PANTHER" id="PTHR43434">
    <property type="entry name" value="PHOSPHOGLYCOLATE PHOSPHATASE"/>
    <property type="match status" value="1"/>
</dbReference>
<accession>A0A1G4Q5B2</accession>
<feature type="active site" description="Nucleophile" evidence="6">
    <location>
        <position position="11"/>
    </location>
</feature>
<dbReference type="RefSeq" id="WP_090644173.1">
    <property type="nucleotide sequence ID" value="NZ_CBCRYE010000001.1"/>
</dbReference>
<comment type="function">
    <text evidence="6">Specifically catalyzes the dephosphorylation of 2-phosphoglycolate. Is involved in the dissimilation of the intracellular 2-phosphoglycolate formed during the DNA repair of 3'-phosphoglycolate ends, a major class of DNA lesions induced by oxidative stress.</text>
</comment>
<reference evidence="8" key="1">
    <citation type="submission" date="2016-10" db="EMBL/GenBank/DDBJ databases">
        <authorList>
            <person name="Varghese N."/>
            <person name="Submissions S."/>
        </authorList>
    </citation>
    <scope>NUCLEOTIDE SEQUENCE [LARGE SCALE GENOMIC DNA]</scope>
    <source>
        <strain evidence="8">CGMCC 1.3431</strain>
    </source>
</reference>
<keyword evidence="8" id="KW-1185">Reference proteome</keyword>
<dbReference type="InterPro" id="IPR050155">
    <property type="entry name" value="HAD-like_hydrolase_sf"/>
</dbReference>
<dbReference type="InterPro" id="IPR037512">
    <property type="entry name" value="PGPase_prok"/>
</dbReference>
<dbReference type="InterPro" id="IPR023214">
    <property type="entry name" value="HAD_sf"/>
</dbReference>
<evidence type="ECO:0000313" key="7">
    <source>
        <dbReference type="EMBL" id="SCW39548.1"/>
    </source>
</evidence>
<dbReference type="AlphaFoldDB" id="A0A1G4Q5B2"/>
<name>A0A1G4Q5B2_9CAUL</name>
<dbReference type="InterPro" id="IPR023198">
    <property type="entry name" value="PGP-like_dom2"/>
</dbReference>
<organism evidence="7 8">
    <name type="scientific">Asticcacaulis taihuensis</name>
    <dbReference type="NCBI Taxonomy" id="260084"/>
    <lineage>
        <taxon>Bacteria</taxon>
        <taxon>Pseudomonadati</taxon>
        <taxon>Pseudomonadota</taxon>
        <taxon>Alphaproteobacteria</taxon>
        <taxon>Caulobacterales</taxon>
        <taxon>Caulobacteraceae</taxon>
        <taxon>Asticcacaulis</taxon>
    </lineage>
</organism>
<keyword evidence="6" id="KW-0119">Carbohydrate metabolism</keyword>
<evidence type="ECO:0000256" key="4">
    <source>
        <dbReference type="ARBA" id="ARBA00006171"/>
    </source>
</evidence>
<comment type="catalytic activity">
    <reaction evidence="1 6">
        <text>2-phosphoglycolate + H2O = glycolate + phosphate</text>
        <dbReference type="Rhea" id="RHEA:14369"/>
        <dbReference type="ChEBI" id="CHEBI:15377"/>
        <dbReference type="ChEBI" id="CHEBI:29805"/>
        <dbReference type="ChEBI" id="CHEBI:43474"/>
        <dbReference type="ChEBI" id="CHEBI:58033"/>
        <dbReference type="EC" id="3.1.3.18"/>
    </reaction>
</comment>
<evidence type="ECO:0000256" key="5">
    <source>
        <dbReference type="ARBA" id="ARBA00013078"/>
    </source>
</evidence>
<dbReference type="InterPro" id="IPR041492">
    <property type="entry name" value="HAD_2"/>
</dbReference>
<dbReference type="Pfam" id="PF13419">
    <property type="entry name" value="HAD_2"/>
    <property type="match status" value="1"/>
</dbReference>
<dbReference type="HAMAP" id="MF_00495">
    <property type="entry name" value="GPH_hydrolase_bact"/>
    <property type="match status" value="1"/>
</dbReference>
<keyword evidence="6" id="KW-0460">Magnesium</keyword>
<keyword evidence="6" id="KW-0479">Metal-binding</keyword>
<dbReference type="SUPFAM" id="SSF56784">
    <property type="entry name" value="HAD-like"/>
    <property type="match status" value="1"/>
</dbReference>
<dbReference type="GO" id="GO:0005975">
    <property type="term" value="P:carbohydrate metabolic process"/>
    <property type="evidence" value="ECO:0007669"/>
    <property type="project" value="InterPro"/>
</dbReference>
<dbReference type="SFLD" id="SFLDS00003">
    <property type="entry name" value="Haloacid_Dehalogenase"/>
    <property type="match status" value="1"/>
</dbReference>
<dbReference type="GO" id="GO:0046872">
    <property type="term" value="F:metal ion binding"/>
    <property type="evidence" value="ECO:0007669"/>
    <property type="project" value="UniProtKB-KW"/>
</dbReference>
<keyword evidence="6" id="KW-0378">Hydrolase</keyword>
<dbReference type="Proteomes" id="UP000199150">
    <property type="component" value="Unassembled WGS sequence"/>
</dbReference>
<dbReference type="InterPro" id="IPR036412">
    <property type="entry name" value="HAD-like_sf"/>
</dbReference>
<feature type="binding site" evidence="6">
    <location>
        <position position="173"/>
    </location>
    <ligand>
        <name>Mg(2+)</name>
        <dbReference type="ChEBI" id="CHEBI:18420"/>
    </ligand>
</feature>
<dbReference type="EC" id="3.1.3.18" evidence="5 6"/>
<dbReference type="Gene3D" id="1.10.150.240">
    <property type="entry name" value="Putative phosphatase, domain 2"/>
    <property type="match status" value="1"/>
</dbReference>
<evidence type="ECO:0000256" key="2">
    <source>
        <dbReference type="ARBA" id="ARBA00001946"/>
    </source>
</evidence>
<dbReference type="GO" id="GO:0005829">
    <property type="term" value="C:cytosol"/>
    <property type="evidence" value="ECO:0007669"/>
    <property type="project" value="TreeGrafter"/>
</dbReference>